<dbReference type="AlphaFoldDB" id="A0A7Z7NAE0"/>
<dbReference type="EMBL" id="OCTY01000002">
    <property type="protein sequence ID" value="SOJ55737.1"/>
    <property type="molecule type" value="Genomic_DNA"/>
</dbReference>
<evidence type="ECO:0000313" key="3">
    <source>
        <dbReference type="EMBL" id="SOJ55737.1"/>
    </source>
</evidence>
<dbReference type="SUPFAM" id="SSF51338">
    <property type="entry name" value="Composite domain of metallo-dependent hydrolases"/>
    <property type="match status" value="1"/>
</dbReference>
<reference evidence="3 4" key="1">
    <citation type="submission" date="2017-10" db="EMBL/GenBank/DDBJ databases">
        <authorList>
            <consortium name="Urmite Genomes"/>
        </authorList>
    </citation>
    <scope>NUCLEOTIDE SEQUENCE [LARGE SCALE GENOMIC DNA]</scope>
    <source>
        <strain evidence="3 4">FB-527</strain>
    </source>
</reference>
<dbReference type="PANTHER" id="PTHR22642">
    <property type="entry name" value="IMIDAZOLONEPROPIONASE"/>
    <property type="match status" value="1"/>
</dbReference>
<proteinExistence type="predicted"/>
<evidence type="ECO:0000256" key="1">
    <source>
        <dbReference type="SAM" id="MobiDB-lite"/>
    </source>
</evidence>
<gene>
    <name evidence="3" type="primary">nfdA_3</name>
    <name evidence="3" type="ORF">MSIMFB_03218</name>
</gene>
<dbReference type="Gene3D" id="2.30.40.10">
    <property type="entry name" value="Urease, subunit C, domain 1"/>
    <property type="match status" value="1"/>
</dbReference>
<feature type="domain" description="Amidohydrolase 3" evidence="2">
    <location>
        <begin position="49"/>
        <end position="530"/>
    </location>
</feature>
<feature type="region of interest" description="Disordered" evidence="1">
    <location>
        <begin position="492"/>
        <end position="515"/>
    </location>
</feature>
<protein>
    <submittedName>
        <fullName evidence="3">N-substituted formamide deformylase</fullName>
        <ecNumber evidence="3">3.5.1.91</ecNumber>
    </submittedName>
</protein>
<dbReference type="Gene3D" id="3.10.310.70">
    <property type="match status" value="1"/>
</dbReference>
<dbReference type="Gene3D" id="3.20.20.140">
    <property type="entry name" value="Metal-dependent hydrolases"/>
    <property type="match status" value="1"/>
</dbReference>
<keyword evidence="3" id="KW-0378">Hydrolase</keyword>
<accession>A0A7Z7NAE0</accession>
<organism evidence="3 4">
    <name type="scientific">Mycobacterium simulans</name>
    <dbReference type="NCBI Taxonomy" id="627089"/>
    <lineage>
        <taxon>Bacteria</taxon>
        <taxon>Bacillati</taxon>
        <taxon>Actinomycetota</taxon>
        <taxon>Actinomycetes</taxon>
        <taxon>Mycobacteriales</taxon>
        <taxon>Mycobacteriaceae</taxon>
        <taxon>Mycobacterium</taxon>
    </lineage>
</organism>
<dbReference type="InterPro" id="IPR013108">
    <property type="entry name" value="Amidohydro_3"/>
</dbReference>
<dbReference type="EC" id="3.5.1.91" evidence="3"/>
<dbReference type="Proteomes" id="UP000554965">
    <property type="component" value="Unassembled WGS sequence"/>
</dbReference>
<dbReference type="GO" id="GO:0016810">
    <property type="term" value="F:hydrolase activity, acting on carbon-nitrogen (but not peptide) bonds"/>
    <property type="evidence" value="ECO:0007669"/>
    <property type="project" value="InterPro"/>
</dbReference>
<dbReference type="InterPro" id="IPR032466">
    <property type="entry name" value="Metal_Hydrolase"/>
</dbReference>
<name>A0A7Z7NAE0_9MYCO</name>
<dbReference type="SUPFAM" id="SSF51556">
    <property type="entry name" value="Metallo-dependent hydrolases"/>
    <property type="match status" value="1"/>
</dbReference>
<comment type="caution">
    <text evidence="3">The sequence shown here is derived from an EMBL/GenBank/DDBJ whole genome shotgun (WGS) entry which is preliminary data.</text>
</comment>
<dbReference type="PANTHER" id="PTHR22642:SF2">
    <property type="entry name" value="PROTEIN LONG AFTER FAR-RED 3"/>
    <property type="match status" value="1"/>
</dbReference>
<dbReference type="Pfam" id="PF07969">
    <property type="entry name" value="Amidohydro_3"/>
    <property type="match status" value="1"/>
</dbReference>
<sequence>MAQIPTKLLVNGRVHSPTHPEATAMAVRGDVIAWLGSDDVGRNHFPDAQVEDLDGGFVAPGFVDSHIHLTATGLTISGLDLRPARSRLQCLKMIADYAAARPGQPVWGHGWDESTWTEDSPPSTADLDAVLGGRPAYLARVDVHSALVSTGLRRLVPELPATGAQQPLTGDAHHLARAAARDLLTDSQLAEARAAALHALAAAGIVAVHECAGPEIGGLDDWLQLRALDHGVEVIGYWGEAVTSAAQARALLQQTGARGLAGDLFIDGALGSRTAWLHEPYADAPGCIGTCHLDPDAIEAHLRACTEAEVTAGFHVIGDAAVSAVVAALEAVVEDLGVVAVARCGHRLEHLEMVTADQAAKLGAWGVIASVQPNFDALWGGSNGMYARRLGVNRGCQLNPLALLASQGVPLALGSDAPVTGFEPWLTVRAAVNHHTPGSAVSARAAFAAATRGGWRAAGIRDGTTGTLVPGAPASYAVWDAGTLDVSAPRDAVQRWSTDPRSRVPALPRLGPTDALPRCRQTVHRGAVIYG</sequence>
<dbReference type="RefSeq" id="WP_186243520.1">
    <property type="nucleotide sequence ID" value="NZ_OCTY01000002.1"/>
</dbReference>
<dbReference type="InterPro" id="IPR011059">
    <property type="entry name" value="Metal-dep_hydrolase_composite"/>
</dbReference>
<evidence type="ECO:0000259" key="2">
    <source>
        <dbReference type="Pfam" id="PF07969"/>
    </source>
</evidence>
<keyword evidence="4" id="KW-1185">Reference proteome</keyword>
<evidence type="ECO:0000313" key="4">
    <source>
        <dbReference type="Proteomes" id="UP000554965"/>
    </source>
</evidence>